<protein>
    <recommendedName>
        <fullName evidence="4">FNIP repeat-containing protein</fullName>
    </recommendedName>
</protein>
<name>F4PJ77_CACFS</name>
<reference evidence="3" key="1">
    <citation type="journal article" date="2011" name="Genome Res.">
        <title>Phylogeny-wide analysis of social amoeba genomes highlights ancient origins for complex intercellular communication.</title>
        <authorList>
            <person name="Heidel A.J."/>
            <person name="Lawal H.M."/>
            <person name="Felder M."/>
            <person name="Schilde C."/>
            <person name="Helps N.R."/>
            <person name="Tunggal B."/>
            <person name="Rivero F."/>
            <person name="John U."/>
            <person name="Schleicher M."/>
            <person name="Eichinger L."/>
            <person name="Platzer M."/>
            <person name="Noegel A.A."/>
            <person name="Schaap P."/>
            <person name="Gloeckner G."/>
        </authorList>
    </citation>
    <scope>NUCLEOTIDE SEQUENCE [LARGE SCALE GENOMIC DNA]</scope>
    <source>
        <strain evidence="3">SH3</strain>
    </source>
</reference>
<dbReference type="Pfam" id="PF05725">
    <property type="entry name" value="FNIP"/>
    <property type="match status" value="2"/>
</dbReference>
<organism evidence="2 3">
    <name type="scientific">Cavenderia fasciculata</name>
    <name type="common">Slime mold</name>
    <name type="synonym">Dictyostelium fasciculatum</name>
    <dbReference type="NCBI Taxonomy" id="261658"/>
    <lineage>
        <taxon>Eukaryota</taxon>
        <taxon>Amoebozoa</taxon>
        <taxon>Evosea</taxon>
        <taxon>Eumycetozoa</taxon>
        <taxon>Dictyostelia</taxon>
        <taxon>Acytosteliales</taxon>
        <taxon>Cavenderiaceae</taxon>
        <taxon>Cavenderia</taxon>
    </lineage>
</organism>
<dbReference type="Proteomes" id="UP000007797">
    <property type="component" value="Unassembled WGS sequence"/>
</dbReference>
<gene>
    <name evidence="2" type="ORF">DFA_06513</name>
</gene>
<proteinExistence type="predicted"/>
<dbReference type="SUPFAM" id="SSF52058">
    <property type="entry name" value="L domain-like"/>
    <property type="match status" value="1"/>
</dbReference>
<dbReference type="AlphaFoldDB" id="F4PJ77"/>
<evidence type="ECO:0000313" key="2">
    <source>
        <dbReference type="EMBL" id="EGG24363.1"/>
    </source>
</evidence>
<evidence type="ECO:0008006" key="4">
    <source>
        <dbReference type="Google" id="ProtNLM"/>
    </source>
</evidence>
<evidence type="ECO:0000313" key="3">
    <source>
        <dbReference type="Proteomes" id="UP000007797"/>
    </source>
</evidence>
<accession>F4PJ77</accession>
<dbReference type="PANTHER" id="PTHR32134">
    <property type="entry name" value="FNIP REPEAT-CONTAINING PROTEIN"/>
    <property type="match status" value="1"/>
</dbReference>
<dbReference type="RefSeq" id="XP_004362214.1">
    <property type="nucleotide sequence ID" value="XM_004362157.1"/>
</dbReference>
<dbReference type="OrthoDB" id="7600006at2759"/>
<dbReference type="GeneID" id="14876304"/>
<dbReference type="InterPro" id="IPR008615">
    <property type="entry name" value="FNIP"/>
</dbReference>
<dbReference type="InterPro" id="IPR051251">
    <property type="entry name" value="STK_FNIP-Repeat"/>
</dbReference>
<dbReference type="PANTHER" id="PTHR32134:SF92">
    <property type="entry name" value="FNIP REPEAT-CONTAINING PROTEIN"/>
    <property type="match status" value="1"/>
</dbReference>
<evidence type="ECO:0000256" key="1">
    <source>
        <dbReference type="SAM" id="MobiDB-lite"/>
    </source>
</evidence>
<sequence>MYLSPFIESIINQIPDSSSSLDHNNKYDLSQLQTIIIEQIFGYIKDVVDVISLLLTCKKLLLLPFKSQQQQQQSLTSTNIIGNDIKAVFEKSISSFINTEYIYTQPLNYFNHQKSIQSRYNLNTFQHFFNASFDHRLVLDSDDPPHTLYKQQQQQQKHVDTSPPSPPLPHILPTITHSLLLSRLDSNRSIRKLDEFPKTTQTLWLPVGYDWGIDKSLFPNLQVLLVGGESQRVLRSLPDTLTSLTLYSEILPEHPIPRSIKYLTIMAKSPDSVSKNAAYPRDLSRTMFPSDSQLVELSIEAEVDLDVDYDNDYSSSSSSSNYFFPTSLTKLTLNIGQSIPKCFLTPNLKSLTIKTRSMVGFGQGLAGLHHLEFLDLVLINKSCRLEDLHLPSSLRVLKLKSYPRQQLWEGFLPPLLESLYLNFLRLFPSSLKTLDLQVNIQSQIHVGALPSSLTSLSLKYEQELVVGVIPNGLIKLELREHKHLINQQNVLPDSITSLSLPGYHQVDLSTFSFPPKLKKLELMNLKDKIILNQQDTDDGSGGHSRCCLPVTLEKWYSNIDVVGGLPIDQLPNLRGFKYPLALQETGFPLFSLQHTTTTTTTTMMPKQIKKSYYYITNRYWVDQRFSFRLQDVSNSVKVSKYMFDVRMLDDKHAIIMQGLYGGIVDLQQNL</sequence>
<dbReference type="EMBL" id="GL883007">
    <property type="protein sequence ID" value="EGG24363.1"/>
    <property type="molecule type" value="Genomic_DNA"/>
</dbReference>
<dbReference type="KEGG" id="dfa:DFA_06513"/>
<feature type="region of interest" description="Disordered" evidence="1">
    <location>
        <begin position="144"/>
        <end position="165"/>
    </location>
</feature>
<keyword evidence="3" id="KW-1185">Reference proteome</keyword>